<accession>A0A0R0DHJ1</accession>
<organism evidence="2 3">
    <name type="scientific">Stenotrophomonas ginsengisoli</name>
    <dbReference type="NCBI Taxonomy" id="336566"/>
    <lineage>
        <taxon>Bacteria</taxon>
        <taxon>Pseudomonadati</taxon>
        <taxon>Pseudomonadota</taxon>
        <taxon>Gammaproteobacteria</taxon>
        <taxon>Lysobacterales</taxon>
        <taxon>Lysobacteraceae</taxon>
        <taxon>Stenotrophomonas</taxon>
    </lineage>
</organism>
<keyword evidence="1" id="KW-0732">Signal</keyword>
<keyword evidence="3" id="KW-1185">Reference proteome</keyword>
<comment type="caution">
    <text evidence="2">The sequence shown here is derived from an EMBL/GenBank/DDBJ whole genome shotgun (WGS) entry which is preliminary data.</text>
</comment>
<evidence type="ECO:0000313" key="2">
    <source>
        <dbReference type="EMBL" id="KRG78210.1"/>
    </source>
</evidence>
<sequence>MYLSAVLMAAAFAAPAQAAGNVDCELHYQLSGWSAFYKTASGSGTVSCDDGSRFGVSIQAKGGGLTFGRTRITDGRGRFSGATSASAITGTYAAAEAHAGAGRAGNAQVLTKGNVSLALAGSGEGWSLGVGFGKFVLTRN</sequence>
<dbReference type="EMBL" id="LDJM01000012">
    <property type="protein sequence ID" value="KRG78210.1"/>
    <property type="molecule type" value="Genomic_DNA"/>
</dbReference>
<reference evidence="2 3" key="1">
    <citation type="submission" date="2015-05" db="EMBL/GenBank/DDBJ databases">
        <title>Genome sequencing and analysis of members of genus Stenotrophomonas.</title>
        <authorList>
            <person name="Patil P.P."/>
            <person name="Midha S."/>
            <person name="Patil P.B."/>
        </authorList>
    </citation>
    <scope>NUCLEOTIDE SEQUENCE [LARGE SCALE GENOMIC DNA]</scope>
    <source>
        <strain evidence="2 3">DSM 24757</strain>
    </source>
</reference>
<dbReference type="STRING" id="336566.ABB30_05475"/>
<proteinExistence type="predicted"/>
<evidence type="ECO:0000256" key="1">
    <source>
        <dbReference type="SAM" id="SignalP"/>
    </source>
</evidence>
<gene>
    <name evidence="2" type="ORF">ABB30_05475</name>
</gene>
<dbReference type="OrthoDB" id="6024727at2"/>
<evidence type="ECO:0008006" key="4">
    <source>
        <dbReference type="Google" id="ProtNLM"/>
    </source>
</evidence>
<feature type="signal peptide" evidence="1">
    <location>
        <begin position="1"/>
        <end position="18"/>
    </location>
</feature>
<dbReference type="AlphaFoldDB" id="A0A0R0DHJ1"/>
<dbReference type="Proteomes" id="UP000050956">
    <property type="component" value="Unassembled WGS sequence"/>
</dbReference>
<name>A0A0R0DHJ1_9GAMM</name>
<evidence type="ECO:0000313" key="3">
    <source>
        <dbReference type="Proteomes" id="UP000050956"/>
    </source>
</evidence>
<protein>
    <recommendedName>
        <fullName evidence="4">Secreted protein</fullName>
    </recommendedName>
</protein>
<dbReference type="PATRIC" id="fig|336566.3.peg.435"/>
<feature type="chain" id="PRO_5006395850" description="Secreted protein" evidence="1">
    <location>
        <begin position="19"/>
        <end position="140"/>
    </location>
</feature>